<dbReference type="KEGG" id="psoj:PHYSODRAFT_341400"/>
<name>G5AD44_PHYSP</name>
<dbReference type="EMBL" id="JH159164">
    <property type="protein sequence ID" value="EGZ06098.1"/>
    <property type="molecule type" value="Genomic_DNA"/>
</dbReference>
<evidence type="ECO:0000256" key="1">
    <source>
        <dbReference type="SAM" id="SignalP"/>
    </source>
</evidence>
<feature type="signal peptide" evidence="1">
    <location>
        <begin position="1"/>
        <end position="22"/>
    </location>
</feature>
<feature type="chain" id="PRO_5003473281" evidence="1">
    <location>
        <begin position="23"/>
        <end position="179"/>
    </location>
</feature>
<dbReference type="Proteomes" id="UP000002640">
    <property type="component" value="Unassembled WGS sequence"/>
</dbReference>
<evidence type="ECO:0000313" key="2">
    <source>
        <dbReference type="EMBL" id="EGZ06098.1"/>
    </source>
</evidence>
<gene>
    <name evidence="2" type="ORF">PHYSODRAFT_341400</name>
</gene>
<keyword evidence="1" id="KW-0732">Signal</keyword>
<dbReference type="InterPro" id="IPR052613">
    <property type="entry name" value="LicD_transferase"/>
</dbReference>
<evidence type="ECO:0000313" key="3">
    <source>
        <dbReference type="Proteomes" id="UP000002640"/>
    </source>
</evidence>
<sequence length="179" mass="19950">MDSVVFFTLALLVVGLLTSGFAIEIRNLTQRSASLLCGDNSPYSPSIVNVSDIKYHSDHKYYRTLRSMPSLQPPLFHGNHAALCRNQIQLKRKYRTFSNCLPISGRKDAERCSGADRMNLLEQNSSDTICHASVLHMLLVEVYEELQELEKSSVVLYGSLLGAVRDKGVIPFTEDADIG</sequence>
<organism evidence="2 3">
    <name type="scientific">Phytophthora sojae (strain P6497)</name>
    <name type="common">Soybean stem and root rot agent</name>
    <name type="synonym">Phytophthora megasperma f. sp. glycines</name>
    <dbReference type="NCBI Taxonomy" id="1094619"/>
    <lineage>
        <taxon>Eukaryota</taxon>
        <taxon>Sar</taxon>
        <taxon>Stramenopiles</taxon>
        <taxon>Oomycota</taxon>
        <taxon>Peronosporomycetes</taxon>
        <taxon>Peronosporales</taxon>
        <taxon>Peronosporaceae</taxon>
        <taxon>Phytophthora</taxon>
    </lineage>
</organism>
<dbReference type="GeneID" id="20648072"/>
<protein>
    <submittedName>
        <fullName evidence="2">Uncharacterized protein</fullName>
    </submittedName>
</protein>
<dbReference type="RefSeq" id="XP_009537995.1">
    <property type="nucleotide sequence ID" value="XM_009539700.1"/>
</dbReference>
<proteinExistence type="predicted"/>
<keyword evidence="3" id="KW-1185">Reference proteome</keyword>
<dbReference type="PANTHER" id="PTHR13627:SF33">
    <property type="entry name" value="LICD FAMILY PROTEIN"/>
    <property type="match status" value="1"/>
</dbReference>
<dbReference type="AlphaFoldDB" id="G5AD44"/>
<dbReference type="PANTHER" id="PTHR13627">
    <property type="entry name" value="FUKUTIN RELATED PROTEIN"/>
    <property type="match status" value="1"/>
</dbReference>
<accession>G5AD44</accession>
<dbReference type="InParanoid" id="G5AD44"/>
<reference evidence="2 3" key="1">
    <citation type="journal article" date="2006" name="Science">
        <title>Phytophthora genome sequences uncover evolutionary origins and mechanisms of pathogenesis.</title>
        <authorList>
            <person name="Tyler B.M."/>
            <person name="Tripathy S."/>
            <person name="Zhang X."/>
            <person name="Dehal P."/>
            <person name="Jiang R.H."/>
            <person name="Aerts A."/>
            <person name="Arredondo F.D."/>
            <person name="Baxter L."/>
            <person name="Bensasson D."/>
            <person name="Beynon J.L."/>
            <person name="Chapman J."/>
            <person name="Damasceno C.M."/>
            <person name="Dorrance A.E."/>
            <person name="Dou D."/>
            <person name="Dickerman A.W."/>
            <person name="Dubchak I.L."/>
            <person name="Garbelotto M."/>
            <person name="Gijzen M."/>
            <person name="Gordon S.G."/>
            <person name="Govers F."/>
            <person name="Grunwald N.J."/>
            <person name="Huang W."/>
            <person name="Ivors K.L."/>
            <person name="Jones R.W."/>
            <person name="Kamoun S."/>
            <person name="Krampis K."/>
            <person name="Lamour K.H."/>
            <person name="Lee M.K."/>
            <person name="McDonald W.H."/>
            <person name="Medina M."/>
            <person name="Meijer H.J."/>
            <person name="Nordberg E.K."/>
            <person name="Maclean D.J."/>
            <person name="Ospina-Giraldo M.D."/>
            <person name="Morris P.F."/>
            <person name="Phuntumart V."/>
            <person name="Putnam N.H."/>
            <person name="Rash S."/>
            <person name="Rose J.K."/>
            <person name="Sakihama Y."/>
            <person name="Salamov A.A."/>
            <person name="Savidor A."/>
            <person name="Scheuring C.F."/>
            <person name="Smith B.M."/>
            <person name="Sobral B.W."/>
            <person name="Terry A."/>
            <person name="Torto-Alalibo T.A."/>
            <person name="Win J."/>
            <person name="Xu Z."/>
            <person name="Zhang H."/>
            <person name="Grigoriev I.V."/>
            <person name="Rokhsar D.S."/>
            <person name="Boore J.L."/>
        </authorList>
    </citation>
    <scope>NUCLEOTIDE SEQUENCE [LARGE SCALE GENOMIC DNA]</scope>
    <source>
        <strain evidence="2 3">P6497</strain>
    </source>
</reference>
<dbReference type="OMA" id="SDTICHA"/>